<reference evidence="3 4" key="1">
    <citation type="submission" date="2018-09" db="EMBL/GenBank/DDBJ databases">
        <title>Genomic investigation of the strawberry pathogen Phytophthora fragariae indicates pathogenicity is determined by transcriptional variation in three key races.</title>
        <authorList>
            <person name="Adams T.M."/>
            <person name="Armitage A.D."/>
            <person name="Sobczyk M.K."/>
            <person name="Bates H.J."/>
            <person name="Dunwell J.M."/>
            <person name="Nellist C.F."/>
            <person name="Harrison R.J."/>
        </authorList>
    </citation>
    <scope>NUCLEOTIDE SEQUENCE [LARGE SCALE GENOMIC DNA]</scope>
    <source>
        <strain evidence="3 4">SCRP245</strain>
    </source>
</reference>
<proteinExistence type="predicted"/>
<organism evidence="3 4">
    <name type="scientific">Phytophthora fragariae</name>
    <dbReference type="NCBI Taxonomy" id="53985"/>
    <lineage>
        <taxon>Eukaryota</taxon>
        <taxon>Sar</taxon>
        <taxon>Stramenopiles</taxon>
        <taxon>Oomycota</taxon>
        <taxon>Peronosporomycetes</taxon>
        <taxon>Peronosporales</taxon>
        <taxon>Peronosporaceae</taxon>
        <taxon>Phytophthora</taxon>
    </lineage>
</organism>
<sequence length="128" mass="14105">MWEEVALEYNSRRGRSWLKRDYDSMRQKSRYLYDKMKPTGNNDGLPPKLLPIALAHDEAGVEGDDDPATRDSASDDGREDEEDSQASVVDFCQRGQFGADAALKCTPTAVGTVVTKRSTFDASLGEGV</sequence>
<dbReference type="AlphaFoldDB" id="A0A6A3JFG8"/>
<feature type="compositionally biased region" description="Basic and acidic residues" evidence="1">
    <location>
        <begin position="67"/>
        <end position="76"/>
    </location>
</feature>
<protein>
    <recommendedName>
        <fullName evidence="2">DUF6818 domain-containing protein</fullName>
    </recommendedName>
</protein>
<gene>
    <name evidence="3" type="ORF">PF011_g18411</name>
</gene>
<dbReference type="EMBL" id="QXFW01001468">
    <property type="protein sequence ID" value="KAE8990323.1"/>
    <property type="molecule type" value="Genomic_DNA"/>
</dbReference>
<dbReference type="Proteomes" id="UP000460718">
    <property type="component" value="Unassembled WGS sequence"/>
</dbReference>
<comment type="caution">
    <text evidence="3">The sequence shown here is derived from an EMBL/GenBank/DDBJ whole genome shotgun (WGS) entry which is preliminary data.</text>
</comment>
<evidence type="ECO:0000313" key="3">
    <source>
        <dbReference type="EMBL" id="KAE8990323.1"/>
    </source>
</evidence>
<evidence type="ECO:0000259" key="2">
    <source>
        <dbReference type="Pfam" id="PF20681"/>
    </source>
</evidence>
<feature type="domain" description="DUF6818" evidence="2">
    <location>
        <begin position="1"/>
        <end position="57"/>
    </location>
</feature>
<evidence type="ECO:0000256" key="1">
    <source>
        <dbReference type="SAM" id="MobiDB-lite"/>
    </source>
</evidence>
<name>A0A6A3JFG8_9STRA</name>
<dbReference type="InterPro" id="IPR049203">
    <property type="entry name" value="DUF6818"/>
</dbReference>
<evidence type="ECO:0000313" key="4">
    <source>
        <dbReference type="Proteomes" id="UP000460718"/>
    </source>
</evidence>
<feature type="region of interest" description="Disordered" evidence="1">
    <location>
        <begin position="55"/>
        <end position="86"/>
    </location>
</feature>
<accession>A0A6A3JFG8</accession>
<dbReference type="Pfam" id="PF20681">
    <property type="entry name" value="DUF6818"/>
    <property type="match status" value="1"/>
</dbReference>